<dbReference type="Pfam" id="PF01679">
    <property type="entry name" value="Pmp3"/>
    <property type="match status" value="1"/>
</dbReference>
<keyword evidence="5 6" id="KW-0472">Membrane</keyword>
<organism evidence="7 8">
    <name type="scientific">Stenomitos frigidus AS-A4</name>
    <dbReference type="NCBI Taxonomy" id="2933935"/>
    <lineage>
        <taxon>Bacteria</taxon>
        <taxon>Bacillati</taxon>
        <taxon>Cyanobacteriota</taxon>
        <taxon>Cyanophyceae</taxon>
        <taxon>Leptolyngbyales</taxon>
        <taxon>Leptolyngbyaceae</taxon>
        <taxon>Stenomitos</taxon>
    </lineage>
</organism>
<keyword evidence="3 6" id="KW-0812">Transmembrane</keyword>
<evidence type="ECO:0000256" key="5">
    <source>
        <dbReference type="ARBA" id="ARBA00023136"/>
    </source>
</evidence>
<dbReference type="EMBL" id="JAMPLM010000009">
    <property type="protein sequence ID" value="MEP1059243.1"/>
    <property type="molecule type" value="Genomic_DNA"/>
</dbReference>
<evidence type="ECO:0000256" key="6">
    <source>
        <dbReference type="SAM" id="Phobius"/>
    </source>
</evidence>
<keyword evidence="8" id="KW-1185">Reference proteome</keyword>
<dbReference type="PROSITE" id="PS01309">
    <property type="entry name" value="UPF0057"/>
    <property type="match status" value="1"/>
</dbReference>
<evidence type="ECO:0000256" key="4">
    <source>
        <dbReference type="ARBA" id="ARBA00022989"/>
    </source>
</evidence>
<gene>
    <name evidence="7" type="ORF">NDI38_12415</name>
</gene>
<comment type="subcellular location">
    <subcellularLocation>
        <location evidence="1">Membrane</location>
    </subcellularLocation>
</comment>
<evidence type="ECO:0000313" key="8">
    <source>
        <dbReference type="Proteomes" id="UP001476950"/>
    </source>
</evidence>
<dbReference type="PANTHER" id="PTHR21659:SF42">
    <property type="entry name" value="UPF0057 MEMBRANE PROTEIN ZK632.10-RELATED"/>
    <property type="match status" value="1"/>
</dbReference>
<sequence>MKILRIIAAILLPPLGVFLTSGLSLALLINVGLTVLGYVPGIIHALWVVLKSYEHAAVDRGAY</sequence>
<dbReference type="InterPro" id="IPR000612">
    <property type="entry name" value="PMP3"/>
</dbReference>
<evidence type="ECO:0000256" key="2">
    <source>
        <dbReference type="ARBA" id="ARBA00009530"/>
    </source>
</evidence>
<dbReference type="RefSeq" id="WP_190449001.1">
    <property type="nucleotide sequence ID" value="NZ_JAMPLM010000009.1"/>
</dbReference>
<proteinExistence type="inferred from homology"/>
<feature type="transmembrane region" description="Helical" evidence="6">
    <location>
        <begin position="7"/>
        <end position="29"/>
    </location>
</feature>
<dbReference type="Proteomes" id="UP001476950">
    <property type="component" value="Unassembled WGS sequence"/>
</dbReference>
<evidence type="ECO:0000256" key="3">
    <source>
        <dbReference type="ARBA" id="ARBA00022692"/>
    </source>
</evidence>
<protein>
    <submittedName>
        <fullName evidence="7">YqaE/Pmp3 family membrane protein</fullName>
    </submittedName>
</protein>
<dbReference type="PANTHER" id="PTHR21659">
    <property type="entry name" value="HYDROPHOBIC PROTEIN RCI2 LOW TEMPERATURE AND SALT RESPONSIVE PROTEIN LTI6 -RELATED"/>
    <property type="match status" value="1"/>
</dbReference>
<keyword evidence="4 6" id="KW-1133">Transmembrane helix</keyword>
<evidence type="ECO:0000313" key="7">
    <source>
        <dbReference type="EMBL" id="MEP1059243.1"/>
    </source>
</evidence>
<reference evidence="7 8" key="1">
    <citation type="submission" date="2022-04" db="EMBL/GenBank/DDBJ databases">
        <title>Positive selection, recombination, and allopatry shape intraspecific diversity of widespread and dominant cyanobacteria.</title>
        <authorList>
            <person name="Wei J."/>
            <person name="Shu W."/>
            <person name="Hu C."/>
        </authorList>
    </citation>
    <scope>NUCLEOTIDE SEQUENCE [LARGE SCALE GENOMIC DNA]</scope>
    <source>
        <strain evidence="7 8">AS-A4</strain>
    </source>
</reference>
<accession>A0ABV0KJ14</accession>
<evidence type="ECO:0000256" key="1">
    <source>
        <dbReference type="ARBA" id="ARBA00004370"/>
    </source>
</evidence>
<name>A0ABV0KJ14_9CYAN</name>
<feature type="transmembrane region" description="Helical" evidence="6">
    <location>
        <begin position="35"/>
        <end position="53"/>
    </location>
</feature>
<comment type="caution">
    <text evidence="7">The sequence shown here is derived from an EMBL/GenBank/DDBJ whole genome shotgun (WGS) entry which is preliminary data.</text>
</comment>
<comment type="similarity">
    <text evidence="2">Belongs to the UPF0057 (PMP3) family.</text>
</comment>